<gene>
    <name evidence="2" type="ORF">SYV04_29620</name>
</gene>
<evidence type="ECO:0008006" key="4">
    <source>
        <dbReference type="Google" id="ProtNLM"/>
    </source>
</evidence>
<feature type="region of interest" description="Disordered" evidence="1">
    <location>
        <begin position="486"/>
        <end position="508"/>
    </location>
</feature>
<evidence type="ECO:0000256" key="1">
    <source>
        <dbReference type="SAM" id="MobiDB-lite"/>
    </source>
</evidence>
<evidence type="ECO:0000313" key="3">
    <source>
        <dbReference type="Proteomes" id="UP001291309"/>
    </source>
</evidence>
<feature type="compositionally biased region" description="Acidic residues" evidence="1">
    <location>
        <begin position="495"/>
        <end position="508"/>
    </location>
</feature>
<dbReference type="Proteomes" id="UP001291309">
    <property type="component" value="Unassembled WGS sequence"/>
</dbReference>
<reference evidence="2 3" key="1">
    <citation type="submission" date="2023-12" db="EMBL/GenBank/DDBJ databases">
        <title>the genome sequence of Hyalangium sp. s54d21.</title>
        <authorList>
            <person name="Zhang X."/>
        </authorList>
    </citation>
    <scope>NUCLEOTIDE SEQUENCE [LARGE SCALE GENOMIC DNA]</scope>
    <source>
        <strain evidence="3">s54d21</strain>
    </source>
</reference>
<organism evidence="2 3">
    <name type="scientific">Hyalangium rubrum</name>
    <dbReference type="NCBI Taxonomy" id="3103134"/>
    <lineage>
        <taxon>Bacteria</taxon>
        <taxon>Pseudomonadati</taxon>
        <taxon>Myxococcota</taxon>
        <taxon>Myxococcia</taxon>
        <taxon>Myxococcales</taxon>
        <taxon>Cystobacterineae</taxon>
        <taxon>Archangiaceae</taxon>
        <taxon>Hyalangium</taxon>
    </lineage>
</organism>
<comment type="caution">
    <text evidence="2">The sequence shown here is derived from an EMBL/GenBank/DDBJ whole genome shotgun (WGS) entry which is preliminary data.</text>
</comment>
<dbReference type="EMBL" id="JAXIVS010000011">
    <property type="protein sequence ID" value="MDY7230591.1"/>
    <property type="molecule type" value="Genomic_DNA"/>
</dbReference>
<protein>
    <recommendedName>
        <fullName evidence="4">VWA domain-containing protein</fullName>
    </recommendedName>
</protein>
<accession>A0ABU5HB89</accession>
<sequence>MAIALPAEQVAREDLVMFVNACFSCTGQREFYNDARGQAVSIEFLHEYILGNYRRLYARTLAAGINHFNRAQIVLNLLATGRDTPSADRAEEGALIAATLRALPPPRAYRVLELLRSRRINNRRSRAIAREYLAGRPDLDFDAVKYRSKLRSAVVHGHLKLGDERGPFLFHGWRKRVYTRPLLEKFRQAHYTQEALFELPFTIAEGLAYKHGIPRAVFLERIEPRLTQAERMRLQGSAARTKGVELSVDLSRVPLTKLALYALSLAPAARLERREELHAALSQATARTLGRAPLALGRVAAVLDNSYSSSGSNEKRRRPLGVALAAHYLLSAAAREYRAFWTSRVEDPLLVGARGQTDLSAPLLDALEWAPDLVVVVSDGYDNGPPNAVAELTRIFRTKLDPGRRTSIIHANPVFDSELFTPRALGACVPTVGVRDAEDLPTVLGFARFAEGAAPLSELEHYLAARVRQMIERDARKRGVTAPLSLVGASASEVPPEDEELPAVEEEA</sequence>
<name>A0ABU5HB89_9BACT</name>
<keyword evidence="3" id="KW-1185">Reference proteome</keyword>
<proteinExistence type="predicted"/>
<dbReference type="RefSeq" id="WP_321549342.1">
    <property type="nucleotide sequence ID" value="NZ_JAXIVS010000011.1"/>
</dbReference>
<evidence type="ECO:0000313" key="2">
    <source>
        <dbReference type="EMBL" id="MDY7230591.1"/>
    </source>
</evidence>